<dbReference type="EMBL" id="JANBUJ010000114">
    <property type="protein sequence ID" value="KAJ2774294.1"/>
    <property type="molecule type" value="Genomic_DNA"/>
</dbReference>
<keyword evidence="2" id="KW-1185">Reference proteome</keyword>
<dbReference type="Proteomes" id="UP001140234">
    <property type="component" value="Unassembled WGS sequence"/>
</dbReference>
<gene>
    <name evidence="1" type="ORF">IWQ57_000893</name>
</gene>
<proteinExistence type="predicted"/>
<evidence type="ECO:0000313" key="1">
    <source>
        <dbReference type="EMBL" id="KAJ2774294.1"/>
    </source>
</evidence>
<protein>
    <submittedName>
        <fullName evidence="1">Uncharacterized protein</fullName>
    </submittedName>
</protein>
<name>A0ACC1K695_9FUNG</name>
<accession>A0ACC1K695</accession>
<organism evidence="1 2">
    <name type="scientific">Coemansia nantahalensis</name>
    <dbReference type="NCBI Taxonomy" id="2789366"/>
    <lineage>
        <taxon>Eukaryota</taxon>
        <taxon>Fungi</taxon>
        <taxon>Fungi incertae sedis</taxon>
        <taxon>Zoopagomycota</taxon>
        <taxon>Kickxellomycotina</taxon>
        <taxon>Kickxellomycetes</taxon>
        <taxon>Kickxellales</taxon>
        <taxon>Kickxellaceae</taxon>
        <taxon>Coemansia</taxon>
    </lineage>
</organism>
<evidence type="ECO:0000313" key="2">
    <source>
        <dbReference type="Proteomes" id="UP001140234"/>
    </source>
</evidence>
<comment type="caution">
    <text evidence="1">The sequence shown here is derived from an EMBL/GenBank/DDBJ whole genome shotgun (WGS) entry which is preliminary data.</text>
</comment>
<reference evidence="1" key="1">
    <citation type="submission" date="2022-07" db="EMBL/GenBank/DDBJ databases">
        <title>Phylogenomic reconstructions and comparative analyses of Kickxellomycotina fungi.</title>
        <authorList>
            <person name="Reynolds N.K."/>
            <person name="Stajich J.E."/>
            <person name="Barry K."/>
            <person name="Grigoriev I.V."/>
            <person name="Crous P."/>
            <person name="Smith M.E."/>
        </authorList>
    </citation>
    <scope>NUCLEOTIDE SEQUENCE</scope>
    <source>
        <strain evidence="1">CBS 109366</strain>
    </source>
</reference>
<sequence>MRLFRKSKHAREPSVEVAASERSVDDRRPPSPAPALRLDFELPPIQHGGLGLGQACIPGDDGDAGDPSAYEQPIAAYNFDYPTQLLDSAPEPQSSSVSAQLLEQFGLGPLAPPGTSTSSGAAGTMAPSIQQQQQHHHHSAALAAIVAQQASVRAAANQVPAQHAVLNYQAVKQVQLQSSAYGAAQARVHGSPSSRGDGSQTSESDCGMQKLGDTMAAMSLTSGRQAAAPEGGLGLSDRAQNIQRVREASALGKLQAFGRRAVPDDEEDCPSDLVPLGDLRQTLGNTSLLDSPGPMAAQQQQQKQQVCGVDPQSPTAHSDKSRYSMLMHANPMQGPGGTVFQQAPPRMALHMLAGMRPGSAGPLPGHAGQYAMPGMPPTHQQLAHLQQMAYQRGAASSASLQSAGAMYRSPMQGSPGVPFGGVDQTHMGAMLDYGKYGYTPSPLGQAPVYCQPAMDAALAMSHPDMPLARHQSMMARYAQPAGGGAMAHPQGIVHQHQQQAALTSYIPNSNIPRGSLLKNPLMRDLNKVKEFSARDYASRPTLLAEADSRRLAKKTMPGLGGTTSHSIQQAVAPPPPPPQPMQQYPPARYQPLSQPQQHEHHDHYDPHGDPREAHYRTPWPESECRRRPSRQRLAGDCHGYASSASESSTRRRGGARGQAQKRRQKHAFDHDSEYEARGPPREFRPREAPHQHTRSRRAFGGSRSRRRDDREYSHYDYDDDSDSYASGCYDECDGESNGYDDGYSRRPAHGRRRTERVPPRSSPRRRRTEMDSRWDKPPHRGRAATHRPRAGRLDDPRDDASIVHVAARPARRDDGAADAGAPASQHAARPRSQLGRFLANIKRQARAPGPQAAAEDSEQDCGDSPDAASPPAGSDAASPSEAMSLSPVHAPAAMDQAVVGS</sequence>